<dbReference type="PROSITE" id="PS51371">
    <property type="entry name" value="CBS"/>
    <property type="match status" value="1"/>
</dbReference>
<dbReference type="SUPFAM" id="SSF54631">
    <property type="entry name" value="CBS-domain pair"/>
    <property type="match status" value="1"/>
</dbReference>
<evidence type="ECO:0000256" key="2">
    <source>
        <dbReference type="PROSITE-ProRule" id="PRU00703"/>
    </source>
</evidence>
<dbReference type="OrthoDB" id="9771532at2"/>
<dbReference type="SMART" id="SM00116">
    <property type="entry name" value="CBS"/>
    <property type="match status" value="2"/>
</dbReference>
<protein>
    <submittedName>
        <fullName evidence="4">CBS domain-containing protein</fullName>
    </submittedName>
</protein>
<keyword evidence="5" id="KW-1185">Reference proteome</keyword>
<organism evidence="4 5">
    <name type="scientific">Aliikangiella marina</name>
    <dbReference type="NCBI Taxonomy" id="1712262"/>
    <lineage>
        <taxon>Bacteria</taxon>
        <taxon>Pseudomonadati</taxon>
        <taxon>Pseudomonadota</taxon>
        <taxon>Gammaproteobacteria</taxon>
        <taxon>Oceanospirillales</taxon>
        <taxon>Pleioneaceae</taxon>
        <taxon>Aliikangiella</taxon>
    </lineage>
</organism>
<dbReference type="InterPro" id="IPR000644">
    <property type="entry name" value="CBS_dom"/>
</dbReference>
<accession>A0A545TI01</accession>
<dbReference type="AlphaFoldDB" id="A0A545TI01"/>
<dbReference type="RefSeq" id="WP_142888220.1">
    <property type="nucleotide sequence ID" value="NZ_VIKR01000001.1"/>
</dbReference>
<feature type="domain" description="CBS" evidence="3">
    <location>
        <begin position="79"/>
        <end position="136"/>
    </location>
</feature>
<dbReference type="InterPro" id="IPR051257">
    <property type="entry name" value="Diverse_CBS-Domain"/>
</dbReference>
<dbReference type="EMBL" id="VIKR01000001">
    <property type="protein sequence ID" value="TQV76860.1"/>
    <property type="molecule type" value="Genomic_DNA"/>
</dbReference>
<gene>
    <name evidence="4" type="ORF">FLL45_02575</name>
</gene>
<dbReference type="Proteomes" id="UP000317839">
    <property type="component" value="Unassembled WGS sequence"/>
</dbReference>
<comment type="caution">
    <text evidence="4">The sequence shown here is derived from an EMBL/GenBank/DDBJ whole genome shotgun (WGS) entry which is preliminary data.</text>
</comment>
<evidence type="ECO:0000259" key="3">
    <source>
        <dbReference type="PROSITE" id="PS51371"/>
    </source>
</evidence>
<evidence type="ECO:0000313" key="5">
    <source>
        <dbReference type="Proteomes" id="UP000317839"/>
    </source>
</evidence>
<dbReference type="Pfam" id="PF00571">
    <property type="entry name" value="CBS"/>
    <property type="match status" value="2"/>
</dbReference>
<evidence type="ECO:0000313" key="4">
    <source>
        <dbReference type="EMBL" id="TQV76860.1"/>
    </source>
</evidence>
<keyword evidence="1 2" id="KW-0129">CBS domain</keyword>
<name>A0A545TI01_9GAMM</name>
<dbReference type="PANTHER" id="PTHR43080">
    <property type="entry name" value="CBS DOMAIN-CONTAINING PROTEIN CBSX3, MITOCHONDRIAL"/>
    <property type="match status" value="1"/>
</dbReference>
<dbReference type="PANTHER" id="PTHR43080:SF2">
    <property type="entry name" value="CBS DOMAIN-CONTAINING PROTEIN"/>
    <property type="match status" value="1"/>
</dbReference>
<dbReference type="Gene3D" id="3.10.580.10">
    <property type="entry name" value="CBS-domain"/>
    <property type="match status" value="1"/>
</dbReference>
<evidence type="ECO:0000256" key="1">
    <source>
        <dbReference type="ARBA" id="ARBA00023122"/>
    </source>
</evidence>
<reference evidence="4 5" key="1">
    <citation type="submission" date="2019-06" db="EMBL/GenBank/DDBJ databases">
        <title>Draft genome of Aliikangiella marina GYP-15.</title>
        <authorList>
            <person name="Wang G."/>
        </authorList>
    </citation>
    <scope>NUCLEOTIDE SEQUENCE [LARGE SCALE GENOMIC DNA]</scope>
    <source>
        <strain evidence="4 5">GYP-15</strain>
    </source>
</reference>
<proteinExistence type="predicted"/>
<sequence length="136" mass="15632">MEKKVIKARDVMRTDFYEIDGLATVKEAIQVFKEKNIEMLIIKKRDKHDAYGVVLLSDIVKKVLAKDKATRRVNLYEIMSKPVISIEPDMDVRYCARLFSRFGLSHTLVTEAGKALGIVGYKELLIPWVETDEEDV</sequence>
<dbReference type="InterPro" id="IPR046342">
    <property type="entry name" value="CBS_dom_sf"/>
</dbReference>